<dbReference type="OrthoDB" id="6046394at2759"/>
<comment type="caution">
    <text evidence="4">The sequence shown here is derived from an EMBL/GenBank/DDBJ whole genome shotgun (WGS) entry which is preliminary data.</text>
</comment>
<evidence type="ECO:0000256" key="1">
    <source>
        <dbReference type="ARBA" id="ARBA00022441"/>
    </source>
</evidence>
<dbReference type="InterPro" id="IPR011333">
    <property type="entry name" value="SKP1/BTB/POZ_sf"/>
</dbReference>
<dbReference type="AlphaFoldDB" id="A0A210QPG3"/>
<dbReference type="FunFam" id="1.25.40.420:FF:000001">
    <property type="entry name" value="Kelch-like family member 12"/>
    <property type="match status" value="1"/>
</dbReference>
<sequence>METSPVTNLSDPGRVDDISMACAETTMGTVHYKNLQSGQLVQTKRNVVGPVKKKPAPPEPKVPMEQIYTRSLTEGLQLLLTTGEHNDVTILVGTKTFQCHRIILVALSSYFEAMFNSGMKESISGEIKFPDMNEDQFEMVLGYMYSGKINLVTENAMDILDIASILQIKSLQRICEEFLLPHLTKENCIKIWKISVLHSCEVLLEKSFQMMVRNFQEVCKTEEFNELEAKELALIIKEDDLNVESEDKLCDIVLKWIKRDKDVRAKDVGILFDNIRLPFLKPEYLVNLEEAYKFLKDDPDCAKCTDFAKKYHLLPARQQEMYSNQTRFRSTADSEEVLVLLGGCLTTSPPYSRSLKVPCYNFRKRVWFEIAPLPFDPGIEFATCTYKSDIYITGGGSMQNCLLKYDYNKNKWTQHSTMRNGRRRHAMVAVTGYLYVMGGYDNKLADGSRMISSIERYDIREDTWEHVADLIVPVSSFSAAVMSDVIYMFGGEMNDRKDTSVIQCYDTRLKNTSKMLCKILHPCKLTRAVICGKRVFLIFFDGQVMEFSRHSQDSTRGTCRMVGQLTAFQRIHFGVINYQGNVLVLGGEIDTSTLCDDMIMFDPTTSGCKKLQDTLPAPRLIDSCVKTAVKKKFLQLPEDADPR</sequence>
<dbReference type="InterPro" id="IPR011705">
    <property type="entry name" value="BACK"/>
</dbReference>
<accession>A0A210QPG3</accession>
<dbReference type="Gene3D" id="3.30.710.10">
    <property type="entry name" value="Potassium Channel Kv1.1, Chain A"/>
    <property type="match status" value="1"/>
</dbReference>
<dbReference type="Proteomes" id="UP000242188">
    <property type="component" value="Unassembled WGS sequence"/>
</dbReference>
<keyword evidence="2" id="KW-0677">Repeat</keyword>
<keyword evidence="5" id="KW-1185">Reference proteome</keyword>
<dbReference type="SUPFAM" id="SSF54695">
    <property type="entry name" value="POZ domain"/>
    <property type="match status" value="1"/>
</dbReference>
<dbReference type="SMART" id="SM00612">
    <property type="entry name" value="Kelch"/>
    <property type="match status" value="2"/>
</dbReference>
<dbReference type="PROSITE" id="PS50097">
    <property type="entry name" value="BTB"/>
    <property type="match status" value="1"/>
</dbReference>
<dbReference type="SMART" id="SM00875">
    <property type="entry name" value="BACK"/>
    <property type="match status" value="1"/>
</dbReference>
<evidence type="ECO:0000313" key="5">
    <source>
        <dbReference type="Proteomes" id="UP000242188"/>
    </source>
</evidence>
<dbReference type="InterPro" id="IPR006652">
    <property type="entry name" value="Kelch_1"/>
</dbReference>
<dbReference type="STRING" id="6573.A0A210QPG3"/>
<dbReference type="SMART" id="SM00225">
    <property type="entry name" value="BTB"/>
    <property type="match status" value="1"/>
</dbReference>
<gene>
    <name evidence="4" type="ORF">KP79_PYT25666</name>
</gene>
<keyword evidence="1" id="KW-0880">Kelch repeat</keyword>
<dbReference type="PANTHER" id="PTHR45632:SF3">
    <property type="entry name" value="KELCH-LIKE PROTEIN 32"/>
    <property type="match status" value="1"/>
</dbReference>
<dbReference type="EMBL" id="NEDP02002548">
    <property type="protein sequence ID" value="OWF50620.1"/>
    <property type="molecule type" value="Genomic_DNA"/>
</dbReference>
<dbReference type="Pfam" id="PF00651">
    <property type="entry name" value="BTB"/>
    <property type="match status" value="1"/>
</dbReference>
<evidence type="ECO:0000256" key="2">
    <source>
        <dbReference type="ARBA" id="ARBA00022737"/>
    </source>
</evidence>
<dbReference type="Pfam" id="PF07707">
    <property type="entry name" value="BACK"/>
    <property type="match status" value="1"/>
</dbReference>
<dbReference type="Gene3D" id="1.25.40.420">
    <property type="match status" value="1"/>
</dbReference>
<name>A0A210QPG3_MIZYE</name>
<organism evidence="4 5">
    <name type="scientific">Mizuhopecten yessoensis</name>
    <name type="common">Japanese scallop</name>
    <name type="synonym">Patinopecten yessoensis</name>
    <dbReference type="NCBI Taxonomy" id="6573"/>
    <lineage>
        <taxon>Eukaryota</taxon>
        <taxon>Metazoa</taxon>
        <taxon>Spiralia</taxon>
        <taxon>Lophotrochozoa</taxon>
        <taxon>Mollusca</taxon>
        <taxon>Bivalvia</taxon>
        <taxon>Autobranchia</taxon>
        <taxon>Pteriomorphia</taxon>
        <taxon>Pectinida</taxon>
        <taxon>Pectinoidea</taxon>
        <taxon>Pectinidae</taxon>
        <taxon>Mizuhopecten</taxon>
    </lineage>
</organism>
<dbReference type="InterPro" id="IPR000210">
    <property type="entry name" value="BTB/POZ_dom"/>
</dbReference>
<evidence type="ECO:0000259" key="3">
    <source>
        <dbReference type="PROSITE" id="PS50097"/>
    </source>
</evidence>
<protein>
    <submittedName>
        <fullName evidence="4">Kelch-like protein 6</fullName>
    </submittedName>
</protein>
<evidence type="ECO:0000313" key="4">
    <source>
        <dbReference type="EMBL" id="OWF50620.1"/>
    </source>
</evidence>
<dbReference type="PIRSF" id="PIRSF037037">
    <property type="entry name" value="Kelch-like_protein_gigaxonin"/>
    <property type="match status" value="1"/>
</dbReference>
<feature type="domain" description="BTB" evidence="3">
    <location>
        <begin position="86"/>
        <end position="153"/>
    </location>
</feature>
<reference evidence="4 5" key="1">
    <citation type="journal article" date="2017" name="Nat. Ecol. Evol.">
        <title>Scallop genome provides insights into evolution of bilaterian karyotype and development.</title>
        <authorList>
            <person name="Wang S."/>
            <person name="Zhang J."/>
            <person name="Jiao W."/>
            <person name="Li J."/>
            <person name="Xun X."/>
            <person name="Sun Y."/>
            <person name="Guo X."/>
            <person name="Huan P."/>
            <person name="Dong B."/>
            <person name="Zhang L."/>
            <person name="Hu X."/>
            <person name="Sun X."/>
            <person name="Wang J."/>
            <person name="Zhao C."/>
            <person name="Wang Y."/>
            <person name="Wang D."/>
            <person name="Huang X."/>
            <person name="Wang R."/>
            <person name="Lv J."/>
            <person name="Li Y."/>
            <person name="Zhang Z."/>
            <person name="Liu B."/>
            <person name="Lu W."/>
            <person name="Hui Y."/>
            <person name="Liang J."/>
            <person name="Zhou Z."/>
            <person name="Hou R."/>
            <person name="Li X."/>
            <person name="Liu Y."/>
            <person name="Li H."/>
            <person name="Ning X."/>
            <person name="Lin Y."/>
            <person name="Zhao L."/>
            <person name="Xing Q."/>
            <person name="Dou J."/>
            <person name="Li Y."/>
            <person name="Mao J."/>
            <person name="Guo H."/>
            <person name="Dou H."/>
            <person name="Li T."/>
            <person name="Mu C."/>
            <person name="Jiang W."/>
            <person name="Fu Q."/>
            <person name="Fu X."/>
            <person name="Miao Y."/>
            <person name="Liu J."/>
            <person name="Yu Q."/>
            <person name="Li R."/>
            <person name="Liao H."/>
            <person name="Li X."/>
            <person name="Kong Y."/>
            <person name="Jiang Z."/>
            <person name="Chourrout D."/>
            <person name="Li R."/>
            <person name="Bao Z."/>
        </authorList>
    </citation>
    <scope>NUCLEOTIDE SEQUENCE [LARGE SCALE GENOMIC DNA]</scope>
    <source>
        <strain evidence="4 5">PY_sf001</strain>
    </source>
</reference>
<dbReference type="Pfam" id="PF24681">
    <property type="entry name" value="Kelch_KLHDC2_KLHL20_DRC7"/>
    <property type="match status" value="1"/>
</dbReference>
<dbReference type="InterPro" id="IPR017096">
    <property type="entry name" value="BTB-kelch_protein"/>
</dbReference>
<dbReference type="SUPFAM" id="SSF117281">
    <property type="entry name" value="Kelch motif"/>
    <property type="match status" value="1"/>
</dbReference>
<dbReference type="Gene3D" id="2.120.10.80">
    <property type="entry name" value="Kelch-type beta propeller"/>
    <property type="match status" value="1"/>
</dbReference>
<dbReference type="PANTHER" id="PTHR45632">
    <property type="entry name" value="LD33804P"/>
    <property type="match status" value="1"/>
</dbReference>
<dbReference type="InterPro" id="IPR015915">
    <property type="entry name" value="Kelch-typ_b-propeller"/>
</dbReference>
<proteinExistence type="predicted"/>